<accession>A0A5J5BDL2</accession>
<dbReference type="InterPro" id="IPR055301">
    <property type="entry name" value="Lea14-like_2"/>
</dbReference>
<dbReference type="PANTHER" id="PTHR31852">
    <property type="entry name" value="LATE EMBRYOGENESIS ABUNDANT (LEA) HYDROXYPROLINE-RICH GLYCOPROTEIN FAMILY"/>
    <property type="match status" value="1"/>
</dbReference>
<dbReference type="OrthoDB" id="1894389at2759"/>
<evidence type="ECO:0000313" key="2">
    <source>
        <dbReference type="EMBL" id="KAA8539982.1"/>
    </source>
</evidence>
<dbReference type="AlphaFoldDB" id="A0A5J5BDL2"/>
<protein>
    <submittedName>
        <fullName evidence="2">Uncharacterized protein</fullName>
    </submittedName>
</protein>
<keyword evidence="1" id="KW-1133">Transmembrane helix</keyword>
<sequence>MWLRWLALVASSLSRSMWLRWLAVVASSLSWSMWLKWLAVVAVVVACPPATAEGLSVGRTDIESATVQSKELRRKQRMKWAVYFAAFIVFQTIDLVVFELTVMRVKSPNYRLRSITIDNLTIGNATTANSPSFNMSFTAEFTIKNKNFGPFKFENSNITFSYRGRPVGAALISPATAGFLSTKKMSVGFIVSSNAAATDSNLASGELTLNSYSKVRGKVLLLKVLERKKSAEMKCTMTVNLAGRVVQDLICD</sequence>
<organism evidence="2 3">
    <name type="scientific">Nyssa sinensis</name>
    <dbReference type="NCBI Taxonomy" id="561372"/>
    <lineage>
        <taxon>Eukaryota</taxon>
        <taxon>Viridiplantae</taxon>
        <taxon>Streptophyta</taxon>
        <taxon>Embryophyta</taxon>
        <taxon>Tracheophyta</taxon>
        <taxon>Spermatophyta</taxon>
        <taxon>Magnoliopsida</taxon>
        <taxon>eudicotyledons</taxon>
        <taxon>Gunneridae</taxon>
        <taxon>Pentapetalae</taxon>
        <taxon>asterids</taxon>
        <taxon>Cornales</taxon>
        <taxon>Nyssaceae</taxon>
        <taxon>Nyssa</taxon>
    </lineage>
</organism>
<gene>
    <name evidence="2" type="ORF">F0562_026674</name>
</gene>
<evidence type="ECO:0000313" key="3">
    <source>
        <dbReference type="Proteomes" id="UP000325577"/>
    </source>
</evidence>
<keyword evidence="1" id="KW-0472">Membrane</keyword>
<dbReference type="EMBL" id="CM018037">
    <property type="protein sequence ID" value="KAA8539982.1"/>
    <property type="molecule type" value="Genomic_DNA"/>
</dbReference>
<proteinExistence type="predicted"/>
<keyword evidence="3" id="KW-1185">Reference proteome</keyword>
<evidence type="ECO:0000256" key="1">
    <source>
        <dbReference type="SAM" id="Phobius"/>
    </source>
</evidence>
<reference evidence="2 3" key="1">
    <citation type="submission" date="2019-09" db="EMBL/GenBank/DDBJ databases">
        <title>A chromosome-level genome assembly of the Chinese tupelo Nyssa sinensis.</title>
        <authorList>
            <person name="Yang X."/>
            <person name="Kang M."/>
            <person name="Yang Y."/>
            <person name="Xiong H."/>
            <person name="Wang M."/>
            <person name="Zhang Z."/>
            <person name="Wang Z."/>
            <person name="Wu H."/>
            <person name="Ma T."/>
            <person name="Liu J."/>
            <person name="Xi Z."/>
        </authorList>
    </citation>
    <scope>NUCLEOTIDE SEQUENCE [LARGE SCALE GENOMIC DNA]</scope>
    <source>
        <strain evidence="2">J267</strain>
        <tissue evidence="2">Leaf</tissue>
    </source>
</reference>
<keyword evidence="1" id="KW-0812">Transmembrane</keyword>
<name>A0A5J5BDL2_9ASTE</name>
<dbReference type="Proteomes" id="UP000325577">
    <property type="component" value="Linkage Group LG14"/>
</dbReference>
<feature type="transmembrane region" description="Helical" evidence="1">
    <location>
        <begin position="80"/>
        <end position="103"/>
    </location>
</feature>